<proteinExistence type="predicted"/>
<organism evidence="4 5">
    <name type="scientific">Hylemonella gracilis str. Niagara R</name>
    <dbReference type="NCBI Taxonomy" id="1458275"/>
    <lineage>
        <taxon>Bacteria</taxon>
        <taxon>Pseudomonadati</taxon>
        <taxon>Pseudomonadota</taxon>
        <taxon>Betaproteobacteria</taxon>
        <taxon>Burkholderiales</taxon>
        <taxon>Comamonadaceae</taxon>
        <taxon>Hylemonella</taxon>
    </lineage>
</organism>
<dbReference type="OrthoDB" id="9811720at2"/>
<gene>
    <name evidence="4" type="ORF">AZ34_04930</name>
</gene>
<dbReference type="PANTHER" id="PTHR43080">
    <property type="entry name" value="CBS DOMAIN-CONTAINING PROTEIN CBSX3, MITOCHONDRIAL"/>
    <property type="match status" value="1"/>
</dbReference>
<dbReference type="EMBL" id="JEMG01000001">
    <property type="protein sequence ID" value="EYC50467.1"/>
    <property type="molecule type" value="Genomic_DNA"/>
</dbReference>
<dbReference type="InterPro" id="IPR000644">
    <property type="entry name" value="CBS_dom"/>
</dbReference>
<dbReference type="InterPro" id="IPR046342">
    <property type="entry name" value="CBS_dom_sf"/>
</dbReference>
<evidence type="ECO:0000256" key="2">
    <source>
        <dbReference type="PROSITE-ProRule" id="PRU00703"/>
    </source>
</evidence>
<dbReference type="PROSITE" id="PS51371">
    <property type="entry name" value="CBS"/>
    <property type="match status" value="2"/>
</dbReference>
<dbReference type="STRING" id="1458275.AZ34_04930"/>
<dbReference type="GO" id="GO:0016301">
    <property type="term" value="F:kinase activity"/>
    <property type="evidence" value="ECO:0007669"/>
    <property type="project" value="UniProtKB-KW"/>
</dbReference>
<dbReference type="SMART" id="SM00116">
    <property type="entry name" value="CBS"/>
    <property type="match status" value="2"/>
</dbReference>
<dbReference type="Proteomes" id="UP000023268">
    <property type="component" value="Unassembled WGS sequence"/>
</dbReference>
<dbReference type="PANTHER" id="PTHR43080:SF26">
    <property type="entry name" value="REGULATORY PROTEIN"/>
    <property type="match status" value="1"/>
</dbReference>
<dbReference type="RefSeq" id="WP_035605405.1">
    <property type="nucleotide sequence ID" value="NZ_JEMG01000001.1"/>
</dbReference>
<evidence type="ECO:0000313" key="5">
    <source>
        <dbReference type="Proteomes" id="UP000023268"/>
    </source>
</evidence>
<reference evidence="4 5" key="1">
    <citation type="submission" date="2014-02" db="EMBL/GenBank/DDBJ databases">
        <title>Draft Genome of Hylemonella gracilis isolated from the Niagara River.</title>
        <authorList>
            <person name="Pawlowski D.R."/>
            <person name="Koudelka G.B."/>
        </authorList>
    </citation>
    <scope>NUCLEOTIDE SEQUENCE [LARGE SCALE GENOMIC DNA]</scope>
    <source>
        <strain evidence="4 5">Niagara R</strain>
    </source>
</reference>
<dbReference type="eggNOG" id="COG0517">
    <property type="taxonomic scope" value="Bacteria"/>
</dbReference>
<keyword evidence="1 2" id="KW-0129">CBS domain</keyword>
<evidence type="ECO:0000313" key="4">
    <source>
        <dbReference type="EMBL" id="EYC50467.1"/>
    </source>
</evidence>
<keyword evidence="4" id="KW-0418">Kinase</keyword>
<sequence length="264" mass="28498">MFSIYGENGRIFRGAMEDLWRVEALRGVMRTRRLAGQSLDPRSPLPSVIRRTPAHWAYEGGVPPAHTDDGVLQRADEAPRRSLAAGAALSAYARASGQARERQPLRRVADVMTRQPITVSADASVFEAWRLLGERGVGQAPVLAGARSATPGRLAGLISRAELLDLRRLPGPDAPADAWRELMMQPVSEVMFSPAPAVSPDADLRRVARVLLDTQLPGLPVLDTVDRSDQPGVGGADEGDLVGFISRSDILQAVVHDPPLDLWG</sequence>
<evidence type="ECO:0000256" key="1">
    <source>
        <dbReference type="ARBA" id="ARBA00023122"/>
    </source>
</evidence>
<keyword evidence="4" id="KW-0808">Transferase</keyword>
<feature type="domain" description="CBS" evidence="3">
    <location>
        <begin position="191"/>
        <end position="262"/>
    </location>
</feature>
<feature type="domain" description="CBS" evidence="3">
    <location>
        <begin position="112"/>
        <end position="174"/>
    </location>
</feature>
<protein>
    <submittedName>
        <fullName evidence="4">Histidine kinase</fullName>
    </submittedName>
</protein>
<dbReference type="InterPro" id="IPR051257">
    <property type="entry name" value="Diverse_CBS-Domain"/>
</dbReference>
<dbReference type="Gene3D" id="3.10.580.10">
    <property type="entry name" value="CBS-domain"/>
    <property type="match status" value="1"/>
</dbReference>
<name>A0A016XFX9_9BURK</name>
<evidence type="ECO:0000259" key="3">
    <source>
        <dbReference type="PROSITE" id="PS51371"/>
    </source>
</evidence>
<dbReference type="Pfam" id="PF00571">
    <property type="entry name" value="CBS"/>
    <property type="match status" value="2"/>
</dbReference>
<dbReference type="AlphaFoldDB" id="A0A016XFX9"/>
<dbReference type="SUPFAM" id="SSF54631">
    <property type="entry name" value="CBS-domain pair"/>
    <property type="match status" value="1"/>
</dbReference>
<comment type="caution">
    <text evidence="4">The sequence shown here is derived from an EMBL/GenBank/DDBJ whole genome shotgun (WGS) entry which is preliminary data.</text>
</comment>
<accession>A0A016XFX9</accession>